<proteinExistence type="predicted"/>
<dbReference type="EMBL" id="JBEHZE010000006">
    <property type="protein sequence ID" value="MEX6634803.1"/>
    <property type="molecule type" value="Genomic_DNA"/>
</dbReference>
<sequence length="214" mass="24591">MESHQSLIVSRRENPAIPKGRPKGAKNRLPNLNEERLKSIIIKEAYRSIDVVEGGKTVTYPMAQAVMRTLAVNAAKGQPRAQALFTSLLATTEASDKQLYAEYFDSMMSYKIEWERELEDRKLTGRIGPEPIPHPDHIVVDMKTGQVDVKGPMTKEEKLKYDKLREQKTWALEEIEELTEELKTETDPAIRKLMKDDIRRDTEIVERISRVITD</sequence>
<feature type="non-terminal residue" evidence="3">
    <location>
        <position position="214"/>
    </location>
</feature>
<evidence type="ECO:0000256" key="1">
    <source>
        <dbReference type="SAM" id="MobiDB-lite"/>
    </source>
</evidence>
<name>A0ABV3Z8B0_9PROT</name>
<accession>A0ABV3Z8B0</accession>
<evidence type="ECO:0000259" key="2">
    <source>
        <dbReference type="Pfam" id="PF18932"/>
    </source>
</evidence>
<feature type="domain" description="DUF5681" evidence="2">
    <location>
        <begin position="18"/>
        <end position="93"/>
    </location>
</feature>
<reference evidence="3 4" key="1">
    <citation type="submission" date="2024-05" db="EMBL/GenBank/DDBJ databases">
        <title>Three bacterial strains, DH-69, EH-24, and ECK-19 isolated from coastal sediments.</title>
        <authorList>
            <person name="Ye Y.-Q."/>
            <person name="Du Z.-J."/>
        </authorList>
    </citation>
    <scope>NUCLEOTIDE SEQUENCE [LARGE SCALE GENOMIC DNA]</scope>
    <source>
        <strain evidence="3 4">ECK-19</strain>
    </source>
</reference>
<keyword evidence="4" id="KW-1185">Reference proteome</keyword>
<organism evidence="3 4">
    <name type="scientific">Hyphococcus lacteus</name>
    <dbReference type="NCBI Taxonomy" id="3143536"/>
    <lineage>
        <taxon>Bacteria</taxon>
        <taxon>Pseudomonadati</taxon>
        <taxon>Pseudomonadota</taxon>
        <taxon>Alphaproteobacteria</taxon>
        <taxon>Parvularculales</taxon>
        <taxon>Parvularculaceae</taxon>
        <taxon>Hyphococcus</taxon>
    </lineage>
</organism>
<evidence type="ECO:0000313" key="4">
    <source>
        <dbReference type="Proteomes" id="UP001560685"/>
    </source>
</evidence>
<dbReference type="Proteomes" id="UP001560685">
    <property type="component" value="Unassembled WGS sequence"/>
</dbReference>
<evidence type="ECO:0000313" key="3">
    <source>
        <dbReference type="EMBL" id="MEX6634803.1"/>
    </source>
</evidence>
<comment type="caution">
    <text evidence="3">The sequence shown here is derived from an EMBL/GenBank/DDBJ whole genome shotgun (WGS) entry which is preliminary data.</text>
</comment>
<protein>
    <submittedName>
        <fullName evidence="3">DUF5681 domain-containing protein</fullName>
    </submittedName>
</protein>
<dbReference type="Pfam" id="PF18932">
    <property type="entry name" value="DUF5681"/>
    <property type="match status" value="1"/>
</dbReference>
<dbReference type="RefSeq" id="WP_369314850.1">
    <property type="nucleotide sequence ID" value="NZ_JBEHZE010000006.1"/>
</dbReference>
<feature type="region of interest" description="Disordered" evidence="1">
    <location>
        <begin position="1"/>
        <end position="30"/>
    </location>
</feature>
<gene>
    <name evidence="3" type="ORF">ABFZ84_14735</name>
</gene>
<dbReference type="InterPro" id="IPR043736">
    <property type="entry name" value="DUF5681"/>
</dbReference>